<feature type="domain" description="HTH tetR-type" evidence="4">
    <location>
        <begin position="10"/>
        <end position="70"/>
    </location>
</feature>
<reference evidence="5 6" key="1">
    <citation type="submission" date="2021-06" db="EMBL/GenBank/DDBJ databases">
        <title>Bacillus sp. RD4P76, an endophyte from a halophyte.</title>
        <authorList>
            <person name="Sun J.-Q."/>
        </authorList>
    </citation>
    <scope>NUCLEOTIDE SEQUENCE [LARGE SCALE GENOMIC DNA]</scope>
    <source>
        <strain evidence="5 6">CGMCC 1.15917</strain>
    </source>
</reference>
<dbReference type="Pfam" id="PF14278">
    <property type="entry name" value="TetR_C_8"/>
    <property type="match status" value="1"/>
</dbReference>
<dbReference type="Proteomes" id="UP000784880">
    <property type="component" value="Unassembled WGS sequence"/>
</dbReference>
<keyword evidence="1" id="KW-0678">Repressor</keyword>
<evidence type="ECO:0000259" key="4">
    <source>
        <dbReference type="PROSITE" id="PS50977"/>
    </source>
</evidence>
<keyword evidence="6" id="KW-1185">Reference proteome</keyword>
<dbReference type="PANTHER" id="PTHR43479">
    <property type="entry name" value="ACREF/ENVCD OPERON REPRESSOR-RELATED"/>
    <property type="match status" value="1"/>
</dbReference>
<feature type="DNA-binding region" description="H-T-H motif" evidence="3">
    <location>
        <begin position="33"/>
        <end position="52"/>
    </location>
</feature>
<evidence type="ECO:0000313" key="5">
    <source>
        <dbReference type="EMBL" id="MBU9712311.1"/>
    </source>
</evidence>
<evidence type="ECO:0000256" key="2">
    <source>
        <dbReference type="ARBA" id="ARBA00023125"/>
    </source>
</evidence>
<dbReference type="PROSITE" id="PS50977">
    <property type="entry name" value="HTH_TETR_2"/>
    <property type="match status" value="1"/>
</dbReference>
<dbReference type="PANTHER" id="PTHR43479:SF7">
    <property type="entry name" value="TETR-FAMILY TRANSCRIPTIONAL REGULATOR"/>
    <property type="match status" value="1"/>
</dbReference>
<evidence type="ECO:0000256" key="1">
    <source>
        <dbReference type="ARBA" id="ARBA00022491"/>
    </source>
</evidence>
<dbReference type="InterPro" id="IPR039532">
    <property type="entry name" value="TetR_C_Firmicutes"/>
</dbReference>
<name>A0ABS6JF95_9BACI</name>
<sequence>MSAKLDRRKKYTRQVLKESFIKKLKEKPFSSITIKEICDYADINRSTFYSHYSDLKNLLNQIEDNIISDLNKTLSDYNHTKNEEAIQMIEKLLEYLAENRESSQTLFSEHGDPTFQKRVMQLAQNHMLKSLEGEGSNQTTFNSEYLSIYIVNGSIHVVQHWLKNGLKESPKDIAEMIANISFKGFSAYK</sequence>
<protein>
    <submittedName>
        <fullName evidence="5">TetR/AcrR family transcriptional regulator C-terminal domain-containing protein</fullName>
    </submittedName>
</protein>
<dbReference type="EMBL" id="JAHQCS010000096">
    <property type="protein sequence ID" value="MBU9712311.1"/>
    <property type="molecule type" value="Genomic_DNA"/>
</dbReference>
<dbReference type="InterPro" id="IPR001647">
    <property type="entry name" value="HTH_TetR"/>
</dbReference>
<dbReference type="InterPro" id="IPR050624">
    <property type="entry name" value="HTH-type_Tx_Regulator"/>
</dbReference>
<gene>
    <name evidence="5" type="ORF">KS419_11220</name>
</gene>
<evidence type="ECO:0000313" key="6">
    <source>
        <dbReference type="Proteomes" id="UP000784880"/>
    </source>
</evidence>
<accession>A0ABS6JF95</accession>
<dbReference type="RefSeq" id="WP_217066497.1">
    <property type="nucleotide sequence ID" value="NZ_JAHQCS010000096.1"/>
</dbReference>
<proteinExistence type="predicted"/>
<evidence type="ECO:0000256" key="3">
    <source>
        <dbReference type="PROSITE-ProRule" id="PRU00335"/>
    </source>
</evidence>
<keyword evidence="2 3" id="KW-0238">DNA-binding</keyword>
<comment type="caution">
    <text evidence="5">The sequence shown here is derived from an EMBL/GenBank/DDBJ whole genome shotgun (WGS) entry which is preliminary data.</text>
</comment>
<organism evidence="5 6">
    <name type="scientific">Evansella tamaricis</name>
    <dbReference type="NCBI Taxonomy" id="2069301"/>
    <lineage>
        <taxon>Bacteria</taxon>
        <taxon>Bacillati</taxon>
        <taxon>Bacillota</taxon>
        <taxon>Bacilli</taxon>
        <taxon>Bacillales</taxon>
        <taxon>Bacillaceae</taxon>
        <taxon>Evansella</taxon>
    </lineage>
</organism>